<comment type="caution">
    <text evidence="7">The sequence shown here is derived from an EMBL/GenBank/DDBJ whole genome shotgun (WGS) entry which is preliminary data.</text>
</comment>
<evidence type="ECO:0000256" key="1">
    <source>
        <dbReference type="ARBA" id="ARBA00022490"/>
    </source>
</evidence>
<keyword evidence="4 7" id="KW-0808">Transferase</keyword>
<dbReference type="EMBL" id="QDKL01000004">
    <property type="protein sequence ID" value="RZF20457.1"/>
    <property type="molecule type" value="Genomic_DNA"/>
</dbReference>
<name>A0ABY0ICR3_9BACT</name>
<evidence type="ECO:0000259" key="6">
    <source>
        <dbReference type="Pfam" id="PF00590"/>
    </source>
</evidence>
<proteinExistence type="predicted"/>
<dbReference type="Gene3D" id="3.30.950.10">
    <property type="entry name" value="Methyltransferase, Cobalt-precorrin-4 Transmethylase, Domain 2"/>
    <property type="match status" value="1"/>
</dbReference>
<dbReference type="EC" id="2.1.1.198" evidence="7"/>
<dbReference type="PROSITE" id="PS01296">
    <property type="entry name" value="RSMI"/>
    <property type="match status" value="1"/>
</dbReference>
<keyword evidence="2" id="KW-0698">rRNA processing</keyword>
<keyword evidence="3 7" id="KW-0489">Methyltransferase</keyword>
<evidence type="ECO:0000256" key="5">
    <source>
        <dbReference type="ARBA" id="ARBA00022691"/>
    </source>
</evidence>
<feature type="domain" description="Tetrapyrrole methylase" evidence="6">
    <location>
        <begin position="5"/>
        <end position="204"/>
    </location>
</feature>
<dbReference type="SUPFAM" id="SSF53790">
    <property type="entry name" value="Tetrapyrrole methylase"/>
    <property type="match status" value="1"/>
</dbReference>
<dbReference type="GO" id="GO:0032259">
    <property type="term" value="P:methylation"/>
    <property type="evidence" value="ECO:0007669"/>
    <property type="project" value="UniProtKB-KW"/>
</dbReference>
<evidence type="ECO:0000256" key="2">
    <source>
        <dbReference type="ARBA" id="ARBA00022552"/>
    </source>
</evidence>
<dbReference type="InterPro" id="IPR035996">
    <property type="entry name" value="4pyrrol_Methylase_sf"/>
</dbReference>
<reference evidence="8" key="1">
    <citation type="journal article" date="2019" name="Int. J. Syst. Evol. Microbiol.">
        <title>Halobacteriovorax valvorus sp. nov., a novel prokaryotic predator isolated from coastal seawater of China.</title>
        <authorList>
            <person name="Chen M.-X."/>
        </authorList>
    </citation>
    <scope>NUCLEOTIDE SEQUENCE [LARGE SCALE GENOMIC DNA]</scope>
    <source>
        <strain evidence="8">BL9</strain>
    </source>
</reference>
<dbReference type="GO" id="GO:0008168">
    <property type="term" value="F:methyltransferase activity"/>
    <property type="evidence" value="ECO:0007669"/>
    <property type="project" value="UniProtKB-KW"/>
</dbReference>
<dbReference type="PANTHER" id="PTHR46111">
    <property type="entry name" value="RIBOSOMAL RNA SMALL SUBUNIT METHYLTRANSFERASE I"/>
    <property type="match status" value="1"/>
</dbReference>
<dbReference type="CDD" id="cd11648">
    <property type="entry name" value="RsmI"/>
    <property type="match status" value="1"/>
</dbReference>
<keyword evidence="5" id="KW-0949">S-adenosyl-L-methionine</keyword>
<dbReference type="NCBIfam" id="TIGR00096">
    <property type="entry name" value="16S rRNA (cytidine(1402)-2'-O)-methyltransferase"/>
    <property type="match status" value="1"/>
</dbReference>
<sequence>MISVKLTLVSTPIGNLNDVSERMRQAFESCDIVLAEDTRVFRSLLNKIEIDRPGLRVLSFNDHSQDKLDFYIDQISNSQFPILVSDAGSPIVSDPGHILVKEILARGGEVTSVPGPSAVTVALELSGFAPNPYTFFGFLPRKKGEISNKLKVASEQGNTSLFFESPHRIHSTLKQISQEFPEANICICRELTKKFEEAIHFKAQDFRDELVTAKGEFVIVIDWPKSNSSNLAASGEVAKFAQAYLDKQTPKNLAKLIGNALGRKTQDVYQELTGK</sequence>
<evidence type="ECO:0000313" key="8">
    <source>
        <dbReference type="Proteomes" id="UP000443582"/>
    </source>
</evidence>
<dbReference type="InterPro" id="IPR000878">
    <property type="entry name" value="4pyrrol_Mease"/>
</dbReference>
<dbReference type="Gene3D" id="3.40.1010.10">
    <property type="entry name" value="Cobalt-precorrin-4 Transmethylase, Domain 1"/>
    <property type="match status" value="1"/>
</dbReference>
<keyword evidence="1" id="KW-0963">Cytoplasm</keyword>
<dbReference type="InterPro" id="IPR014777">
    <property type="entry name" value="4pyrrole_Mease_sub1"/>
</dbReference>
<dbReference type="PANTHER" id="PTHR46111:SF1">
    <property type="entry name" value="RIBOSOMAL RNA SMALL SUBUNIT METHYLTRANSFERASE I"/>
    <property type="match status" value="1"/>
</dbReference>
<dbReference type="Proteomes" id="UP000443582">
    <property type="component" value="Unassembled WGS sequence"/>
</dbReference>
<protein>
    <submittedName>
        <fullName evidence="7">16S rRNA (Cytidine(1402)-2'-O)-methyltransferase</fullName>
        <ecNumber evidence="7">2.1.1.198</ecNumber>
    </submittedName>
</protein>
<evidence type="ECO:0000313" key="7">
    <source>
        <dbReference type="EMBL" id="RZF20457.1"/>
    </source>
</evidence>
<dbReference type="InterPro" id="IPR008189">
    <property type="entry name" value="rRNA_ssu_MeTfrase_I"/>
</dbReference>
<evidence type="ECO:0000256" key="4">
    <source>
        <dbReference type="ARBA" id="ARBA00022679"/>
    </source>
</evidence>
<dbReference type="PIRSF" id="PIRSF005917">
    <property type="entry name" value="MTase_YraL"/>
    <property type="match status" value="1"/>
</dbReference>
<accession>A0ABY0ICR3</accession>
<evidence type="ECO:0000256" key="3">
    <source>
        <dbReference type="ARBA" id="ARBA00022603"/>
    </source>
</evidence>
<gene>
    <name evidence="7" type="primary">rsmI</name>
    <name evidence="7" type="ORF">DAY19_14955</name>
</gene>
<organism evidence="7 8">
    <name type="scientific">Halobacteriovorax vibrionivorans</name>
    <dbReference type="NCBI Taxonomy" id="2152716"/>
    <lineage>
        <taxon>Bacteria</taxon>
        <taxon>Pseudomonadati</taxon>
        <taxon>Bdellovibrionota</taxon>
        <taxon>Bacteriovoracia</taxon>
        <taxon>Bacteriovoracales</taxon>
        <taxon>Halobacteriovoraceae</taxon>
        <taxon>Halobacteriovorax</taxon>
    </lineage>
</organism>
<dbReference type="Pfam" id="PF00590">
    <property type="entry name" value="TP_methylase"/>
    <property type="match status" value="1"/>
</dbReference>
<dbReference type="InterPro" id="IPR018063">
    <property type="entry name" value="SAM_MeTrfase_RsmI_CS"/>
</dbReference>
<dbReference type="InterPro" id="IPR014776">
    <property type="entry name" value="4pyrrole_Mease_sub2"/>
</dbReference>
<keyword evidence="8" id="KW-1185">Reference proteome</keyword>